<evidence type="ECO:0000313" key="1">
    <source>
        <dbReference type="EMBL" id="GIY72440.1"/>
    </source>
</evidence>
<reference evidence="1 2" key="1">
    <citation type="submission" date="2021-06" db="EMBL/GenBank/DDBJ databases">
        <title>Caerostris extrusa draft genome.</title>
        <authorList>
            <person name="Kono N."/>
            <person name="Arakawa K."/>
        </authorList>
    </citation>
    <scope>NUCLEOTIDE SEQUENCE [LARGE SCALE GENOMIC DNA]</scope>
</reference>
<accession>A0AAV4VRA9</accession>
<comment type="caution">
    <text evidence="1">The sequence shown here is derived from an EMBL/GenBank/DDBJ whole genome shotgun (WGS) entry which is preliminary data.</text>
</comment>
<proteinExistence type="predicted"/>
<sequence>MKCHNNVSEIKRATENPAVEPICEILGWQELHQHSNDGQNSFISTASETLKHCYKCANRASTVQPGIISMHSSNMQS</sequence>
<dbReference type="AlphaFoldDB" id="A0AAV4VRA9"/>
<dbReference type="EMBL" id="BPLR01014946">
    <property type="protein sequence ID" value="GIY72440.1"/>
    <property type="molecule type" value="Genomic_DNA"/>
</dbReference>
<keyword evidence="2" id="KW-1185">Reference proteome</keyword>
<dbReference type="Proteomes" id="UP001054945">
    <property type="component" value="Unassembled WGS sequence"/>
</dbReference>
<protein>
    <submittedName>
        <fullName evidence="1">Uncharacterized protein</fullName>
    </submittedName>
</protein>
<evidence type="ECO:0000313" key="2">
    <source>
        <dbReference type="Proteomes" id="UP001054945"/>
    </source>
</evidence>
<organism evidence="1 2">
    <name type="scientific">Caerostris extrusa</name>
    <name type="common">Bark spider</name>
    <name type="synonym">Caerostris bankana</name>
    <dbReference type="NCBI Taxonomy" id="172846"/>
    <lineage>
        <taxon>Eukaryota</taxon>
        <taxon>Metazoa</taxon>
        <taxon>Ecdysozoa</taxon>
        <taxon>Arthropoda</taxon>
        <taxon>Chelicerata</taxon>
        <taxon>Arachnida</taxon>
        <taxon>Araneae</taxon>
        <taxon>Araneomorphae</taxon>
        <taxon>Entelegynae</taxon>
        <taxon>Araneoidea</taxon>
        <taxon>Araneidae</taxon>
        <taxon>Caerostris</taxon>
    </lineage>
</organism>
<name>A0AAV4VRA9_CAEEX</name>
<gene>
    <name evidence="1" type="ORF">CEXT_689541</name>
</gene>